<evidence type="ECO:0000313" key="14">
    <source>
        <dbReference type="Proteomes" id="UP000199670"/>
    </source>
</evidence>
<evidence type="ECO:0000256" key="5">
    <source>
        <dbReference type="ARBA" id="ARBA00022692"/>
    </source>
</evidence>
<keyword evidence="4" id="KW-1003">Cell membrane</keyword>
<dbReference type="EMBL" id="FMAQ01000018">
    <property type="protein sequence ID" value="SCC31929.1"/>
    <property type="molecule type" value="Genomic_DNA"/>
</dbReference>
<gene>
    <name evidence="13" type="ORF">GA0061081_11828</name>
</gene>
<evidence type="ECO:0000256" key="10">
    <source>
        <dbReference type="ARBA" id="ARBA00040727"/>
    </source>
</evidence>
<dbReference type="PANTHER" id="PTHR30450:SF8">
    <property type="entry name" value="D-METHIONINE TRANSPORT SYSTEM PERMEASE PROTEIN METI"/>
    <property type="match status" value="1"/>
</dbReference>
<evidence type="ECO:0000256" key="9">
    <source>
        <dbReference type="ARBA" id="ARBA00037265"/>
    </source>
</evidence>
<dbReference type="AlphaFoldDB" id="A0A1C4DKK8"/>
<reference evidence="14" key="1">
    <citation type="submission" date="2016-08" db="EMBL/GenBank/DDBJ databases">
        <authorList>
            <person name="Varghese N."/>
            <person name="Submissions Spin"/>
        </authorList>
    </citation>
    <scope>NUCLEOTIDE SEQUENCE [LARGE SCALE GENOMIC DNA]</scope>
    <source>
        <strain evidence="14">R-53248</strain>
    </source>
</reference>
<feature type="transmembrane region" description="Helical" evidence="11">
    <location>
        <begin position="53"/>
        <end position="76"/>
    </location>
</feature>
<feature type="domain" description="ABC transmembrane type-1" evidence="12">
    <location>
        <begin position="49"/>
        <end position="249"/>
    </location>
</feature>
<evidence type="ECO:0000256" key="8">
    <source>
        <dbReference type="ARBA" id="ARBA00023136"/>
    </source>
</evidence>
<dbReference type="GO" id="GO:0048473">
    <property type="term" value="P:D-methionine transmembrane transport"/>
    <property type="evidence" value="ECO:0007669"/>
    <property type="project" value="TreeGrafter"/>
</dbReference>
<keyword evidence="3 11" id="KW-0813">Transport</keyword>
<proteinExistence type="inferred from homology"/>
<evidence type="ECO:0000256" key="3">
    <source>
        <dbReference type="ARBA" id="ARBA00022448"/>
    </source>
</evidence>
<evidence type="ECO:0000256" key="2">
    <source>
        <dbReference type="ARBA" id="ARBA00007069"/>
    </source>
</evidence>
<dbReference type="InterPro" id="IPR051322">
    <property type="entry name" value="AA_ABC_Transporter_Permease"/>
</dbReference>
<name>A0A1C4DKK8_9GAMM</name>
<dbReference type="CDD" id="cd06261">
    <property type="entry name" value="TM_PBP2"/>
    <property type="match status" value="1"/>
</dbReference>
<organism evidence="13 14">
    <name type="scientific">Gilliamella bombicola</name>
    <dbReference type="NCBI Taxonomy" id="1798182"/>
    <lineage>
        <taxon>Bacteria</taxon>
        <taxon>Pseudomonadati</taxon>
        <taxon>Pseudomonadota</taxon>
        <taxon>Gammaproteobacteria</taxon>
        <taxon>Orbales</taxon>
        <taxon>Orbaceae</taxon>
        <taxon>Gilliamella</taxon>
    </lineage>
</organism>
<dbReference type="OrthoDB" id="9793490at2"/>
<dbReference type="NCBIfam" id="NF008049">
    <property type="entry name" value="PRK10782.1"/>
    <property type="match status" value="1"/>
</dbReference>
<dbReference type="Proteomes" id="UP000199670">
    <property type="component" value="Unassembled WGS sequence"/>
</dbReference>
<keyword evidence="5 11" id="KW-0812">Transmembrane</keyword>
<comment type="subcellular location">
    <subcellularLocation>
        <location evidence="1 11">Cell membrane</location>
        <topology evidence="1 11">Multi-pass membrane protein</topology>
    </subcellularLocation>
</comment>
<dbReference type="Gene3D" id="1.10.3720.10">
    <property type="entry name" value="MetI-like"/>
    <property type="match status" value="1"/>
</dbReference>
<dbReference type="FunFam" id="1.10.3720.10:FF:000002">
    <property type="entry name" value="D-methionine ABC transporter permease MetI"/>
    <property type="match status" value="1"/>
</dbReference>
<comment type="similarity">
    <text evidence="2">Belongs to the binding-protein-dependent transport system permease family. CysTW subfamily.</text>
</comment>
<dbReference type="GO" id="GO:0005886">
    <property type="term" value="C:plasma membrane"/>
    <property type="evidence" value="ECO:0007669"/>
    <property type="project" value="UniProtKB-SubCell"/>
</dbReference>
<evidence type="ECO:0000313" key="13">
    <source>
        <dbReference type="EMBL" id="SCC31929.1"/>
    </source>
</evidence>
<dbReference type="STRING" id="1798182.GA0061081_11828"/>
<evidence type="ECO:0000256" key="4">
    <source>
        <dbReference type="ARBA" id="ARBA00022475"/>
    </source>
</evidence>
<evidence type="ECO:0000256" key="6">
    <source>
        <dbReference type="ARBA" id="ARBA00022970"/>
    </source>
</evidence>
<dbReference type="SUPFAM" id="SSF161098">
    <property type="entry name" value="MetI-like"/>
    <property type="match status" value="1"/>
</dbReference>
<dbReference type="InterPro" id="IPR035906">
    <property type="entry name" value="MetI-like_sf"/>
</dbReference>
<comment type="function">
    <text evidence="9">Part of the binding-protein-dependent transport system for D-methionine and the toxic methionine analog alpha-methyl-methionine. Probably responsible for the translocation of the substrate across the membrane.</text>
</comment>
<evidence type="ECO:0000256" key="1">
    <source>
        <dbReference type="ARBA" id="ARBA00004651"/>
    </source>
</evidence>
<keyword evidence="14" id="KW-1185">Reference proteome</keyword>
<keyword evidence="8 11" id="KW-0472">Membrane</keyword>
<dbReference type="InterPro" id="IPR000515">
    <property type="entry name" value="MetI-like"/>
</dbReference>
<evidence type="ECO:0000259" key="12">
    <source>
        <dbReference type="PROSITE" id="PS50928"/>
    </source>
</evidence>
<feature type="transmembrane region" description="Helical" evidence="11">
    <location>
        <begin position="88"/>
        <end position="111"/>
    </location>
</feature>
<feature type="transmembrane region" description="Helical" evidence="11">
    <location>
        <begin position="187"/>
        <end position="210"/>
    </location>
</feature>
<accession>A0A1C4DKK8</accession>
<protein>
    <recommendedName>
        <fullName evidence="10">D-methionine transport system permease protein MetI</fullName>
    </recommendedName>
</protein>
<keyword evidence="7 11" id="KW-1133">Transmembrane helix</keyword>
<evidence type="ECO:0000256" key="7">
    <source>
        <dbReference type="ARBA" id="ARBA00022989"/>
    </source>
</evidence>
<keyword evidence="6" id="KW-0029">Amino-acid transport</keyword>
<evidence type="ECO:0000256" key="11">
    <source>
        <dbReference type="RuleBase" id="RU363032"/>
    </source>
</evidence>
<dbReference type="PROSITE" id="PS50928">
    <property type="entry name" value="ABC_TM1"/>
    <property type="match status" value="1"/>
</dbReference>
<feature type="transmembrane region" description="Helical" evidence="11">
    <location>
        <begin position="230"/>
        <end position="249"/>
    </location>
</feature>
<dbReference type="Pfam" id="PF00528">
    <property type="entry name" value="BPD_transp_1"/>
    <property type="match status" value="1"/>
</dbReference>
<sequence>MFDFIPAFKPFESLFRYLAQYNFWADFVAFCSSIKGLNEPVLFKIAEATDDTIYMIFLSGFYGTLMGLPLGILLYITRQGNILGNNIVHNVLSFIINVFRSIPFIILIVWIQPFTMEIMEIFTGKGTYLGREGAIVPLSIGVAPLIAKMIENALLDLPKGLIEAARSMGATPIQIIYKVLLPETLPVIINSMTISLITLTGYIAMAGAVGAGGLGDLAKRFGYEGHNYDMMNIFLVILVIIVFIIQFIGNKIVKRVSHQ</sequence>
<dbReference type="PANTHER" id="PTHR30450">
    <property type="entry name" value="ABC TRANSPORTER PERMEASE"/>
    <property type="match status" value="1"/>
</dbReference>